<comment type="caution">
    <text evidence="2">The sequence shown here is derived from an EMBL/GenBank/DDBJ whole genome shotgun (WGS) entry which is preliminary data.</text>
</comment>
<name>A0A8H4EMN3_GIGMA</name>
<feature type="region of interest" description="Disordered" evidence="1">
    <location>
        <begin position="301"/>
        <end position="332"/>
    </location>
</feature>
<gene>
    <name evidence="2" type="ORF">F8M41_016842</name>
</gene>
<dbReference type="OrthoDB" id="2489463at2759"/>
<feature type="compositionally biased region" description="Basic and acidic residues" evidence="1">
    <location>
        <begin position="301"/>
        <end position="312"/>
    </location>
</feature>
<dbReference type="EMBL" id="WTPW01000373">
    <property type="protein sequence ID" value="KAF0517999.1"/>
    <property type="molecule type" value="Genomic_DNA"/>
</dbReference>
<feature type="region of interest" description="Disordered" evidence="1">
    <location>
        <begin position="111"/>
        <end position="130"/>
    </location>
</feature>
<evidence type="ECO:0000256" key="1">
    <source>
        <dbReference type="SAM" id="MobiDB-lite"/>
    </source>
</evidence>
<feature type="region of interest" description="Disordered" evidence="1">
    <location>
        <begin position="41"/>
        <end position="105"/>
    </location>
</feature>
<dbReference type="Proteomes" id="UP000439903">
    <property type="component" value="Unassembled WGS sequence"/>
</dbReference>
<feature type="region of interest" description="Disordered" evidence="1">
    <location>
        <begin position="193"/>
        <end position="287"/>
    </location>
</feature>
<organism evidence="2 3">
    <name type="scientific">Gigaspora margarita</name>
    <dbReference type="NCBI Taxonomy" id="4874"/>
    <lineage>
        <taxon>Eukaryota</taxon>
        <taxon>Fungi</taxon>
        <taxon>Fungi incertae sedis</taxon>
        <taxon>Mucoromycota</taxon>
        <taxon>Glomeromycotina</taxon>
        <taxon>Glomeromycetes</taxon>
        <taxon>Diversisporales</taxon>
        <taxon>Gigasporaceae</taxon>
        <taxon>Gigaspora</taxon>
    </lineage>
</organism>
<accession>A0A8H4EMN3</accession>
<reference evidence="2 3" key="1">
    <citation type="journal article" date="2019" name="Environ. Microbiol.">
        <title>At the nexus of three kingdoms: the genome of the mycorrhizal fungus Gigaspora margarita provides insights into plant, endobacterial and fungal interactions.</title>
        <authorList>
            <person name="Venice F."/>
            <person name="Ghignone S."/>
            <person name="Salvioli di Fossalunga A."/>
            <person name="Amselem J."/>
            <person name="Novero M."/>
            <person name="Xianan X."/>
            <person name="Sedzielewska Toro K."/>
            <person name="Morin E."/>
            <person name="Lipzen A."/>
            <person name="Grigoriev I.V."/>
            <person name="Henrissat B."/>
            <person name="Martin F.M."/>
            <person name="Bonfante P."/>
        </authorList>
    </citation>
    <scope>NUCLEOTIDE SEQUENCE [LARGE SCALE GENOMIC DNA]</scope>
    <source>
        <strain evidence="2 3">BEG34</strain>
    </source>
</reference>
<dbReference type="AlphaFoldDB" id="A0A8H4EMN3"/>
<proteinExistence type="predicted"/>
<feature type="compositionally biased region" description="Acidic residues" evidence="1">
    <location>
        <begin position="232"/>
        <end position="248"/>
    </location>
</feature>
<keyword evidence="3" id="KW-1185">Reference proteome</keyword>
<sequence length="369" mass="43026">MDSLNKAETYCKHPKTKEKLRQKRKEFYDVLLKDSMYDSHDVENIINKETSRQRDKKEPTRLIPDPKGRTTYKPFDKYNIPRDSQFREENKQVGIPISPTDDIYDDERLSQTSRRNENIPPFTPPKNPISRALGNAYEIGKNIINLGRRSSVGTNKTTTRPNTPLPLTNEIYDRSNTSTPLGFEGIFQEDNRNIGKRTRSSTPVSQKTYGSKHQRTRSYTPSIYSKNSSEKELEDAIDQIERQEEEEFGGSGGPSNQISRTSYHKRQSYTTKISNEPPLKSFFDNDNKSVDSEVDEWITKEIEQTKENREKYNYQTETENEQDNESSDKSYEEIPDFFTYGEKTETEKERIKILKERCGPEAWKILGTY</sequence>
<evidence type="ECO:0000313" key="3">
    <source>
        <dbReference type="Proteomes" id="UP000439903"/>
    </source>
</evidence>
<feature type="compositionally biased region" description="Basic and acidic residues" evidence="1">
    <location>
        <begin position="49"/>
        <end position="91"/>
    </location>
</feature>
<feature type="compositionally biased region" description="Low complexity" evidence="1">
    <location>
        <begin position="154"/>
        <end position="169"/>
    </location>
</feature>
<protein>
    <submittedName>
        <fullName evidence="2">Uncharacterized protein</fullName>
    </submittedName>
</protein>
<feature type="compositionally biased region" description="Polar residues" evidence="1">
    <location>
        <begin position="217"/>
        <end position="227"/>
    </location>
</feature>
<evidence type="ECO:0000313" key="2">
    <source>
        <dbReference type="EMBL" id="KAF0517999.1"/>
    </source>
</evidence>
<feature type="region of interest" description="Disordered" evidence="1">
    <location>
        <begin position="151"/>
        <end position="176"/>
    </location>
</feature>
<feature type="compositionally biased region" description="Polar residues" evidence="1">
    <location>
        <begin position="200"/>
        <end position="209"/>
    </location>
</feature>